<comment type="caution">
    <text evidence="2">The sequence shown here is derived from an EMBL/GenBank/DDBJ whole genome shotgun (WGS) entry which is preliminary data.</text>
</comment>
<feature type="transmembrane region" description="Helical" evidence="1">
    <location>
        <begin position="63"/>
        <end position="83"/>
    </location>
</feature>
<keyword evidence="3" id="KW-1185">Reference proteome</keyword>
<proteinExistence type="predicted"/>
<dbReference type="Proteomes" id="UP001226434">
    <property type="component" value="Unassembled WGS sequence"/>
</dbReference>
<feature type="transmembrane region" description="Helical" evidence="1">
    <location>
        <begin position="33"/>
        <end position="51"/>
    </location>
</feature>
<protein>
    <submittedName>
        <fullName evidence="2">Uncharacterized protein</fullName>
    </submittedName>
</protein>
<name>A0ABT6R6V7_9BACT</name>
<evidence type="ECO:0000313" key="2">
    <source>
        <dbReference type="EMBL" id="MDI3318296.1"/>
    </source>
</evidence>
<keyword evidence="1" id="KW-0812">Transmembrane</keyword>
<dbReference type="EMBL" id="JASBRG010000001">
    <property type="protein sequence ID" value="MDI3318296.1"/>
    <property type="molecule type" value="Genomic_DNA"/>
</dbReference>
<sequence>MFSAPRSEVSLNTDYKNLLEEKLRLNSRRIFSIYSRLFGGIVIFVILLLWRVDYDVDNINPKFLHAFEAVMVPAFLLYTFYFIKDMRTDVIELKKDIRNNKCKKLAFQAHKFYHALVNKYLLDYPGKEHMYIEVSPDDFNIIGDSETLYLITPIISSEIICLQKENGEIIRAFDFSFRNDRIPKGKP</sequence>
<keyword evidence="1" id="KW-0472">Membrane</keyword>
<accession>A0ABT6R6V7</accession>
<evidence type="ECO:0000313" key="3">
    <source>
        <dbReference type="Proteomes" id="UP001226434"/>
    </source>
</evidence>
<keyword evidence="1" id="KW-1133">Transmembrane helix</keyword>
<reference evidence="2 3" key="1">
    <citation type="submission" date="2023-05" db="EMBL/GenBank/DDBJ databases">
        <title>Genome sequence of Pinibacter sp. MAH-24.</title>
        <authorList>
            <person name="Huq M.A."/>
        </authorList>
    </citation>
    <scope>NUCLEOTIDE SEQUENCE [LARGE SCALE GENOMIC DNA]</scope>
    <source>
        <strain evidence="2 3">MAH-24</strain>
    </source>
</reference>
<gene>
    <name evidence="2" type="ORF">QJ048_00860</name>
</gene>
<evidence type="ECO:0000256" key="1">
    <source>
        <dbReference type="SAM" id="Phobius"/>
    </source>
</evidence>
<organism evidence="2 3">
    <name type="scientific">Pinibacter soli</name>
    <dbReference type="NCBI Taxonomy" id="3044211"/>
    <lineage>
        <taxon>Bacteria</taxon>
        <taxon>Pseudomonadati</taxon>
        <taxon>Bacteroidota</taxon>
        <taxon>Chitinophagia</taxon>
        <taxon>Chitinophagales</taxon>
        <taxon>Chitinophagaceae</taxon>
        <taxon>Pinibacter</taxon>
    </lineage>
</organism>